<dbReference type="EMBL" id="CP135996">
    <property type="protein sequence ID" value="WOC33359.1"/>
    <property type="molecule type" value="Genomic_DNA"/>
</dbReference>
<dbReference type="Proteomes" id="UP001300604">
    <property type="component" value="Chromosome"/>
</dbReference>
<gene>
    <name evidence="2" type="ORF">PXC00_05685</name>
</gene>
<feature type="region of interest" description="Disordered" evidence="1">
    <location>
        <begin position="1"/>
        <end position="21"/>
    </location>
</feature>
<reference evidence="3" key="1">
    <citation type="submission" date="2024-06" db="EMBL/GenBank/DDBJ databases">
        <title>Caproicibacterium argilliputei sp. nov, a novel caproic acid producing anaerobic bacterium isolated from pit mud.</title>
        <authorList>
            <person name="Zeng C."/>
        </authorList>
    </citation>
    <scope>NUCLEOTIDE SEQUENCE [LARGE SCALE GENOMIC DNA]</scope>
    <source>
        <strain evidence="3">ZCY20-5</strain>
    </source>
</reference>
<reference evidence="2 3" key="2">
    <citation type="submission" date="2024-06" db="EMBL/GenBank/DDBJ databases">
        <title>Caproicibacterium argilliputei sp. nov, a novel caproic acid producing anaerobic bacterium isolated from pit mud.</title>
        <authorList>
            <person name="Xia S."/>
        </authorList>
    </citation>
    <scope>NUCLEOTIDE SEQUENCE [LARGE SCALE GENOMIC DNA]</scope>
    <source>
        <strain evidence="2 3">ZCY20-5</strain>
    </source>
</reference>
<dbReference type="AlphaFoldDB" id="A0AA97DCI6"/>
<evidence type="ECO:0000256" key="1">
    <source>
        <dbReference type="SAM" id="MobiDB-lite"/>
    </source>
</evidence>
<name>A0AA97DCI6_9FIRM</name>
<evidence type="ECO:0000313" key="2">
    <source>
        <dbReference type="EMBL" id="WOC33359.1"/>
    </source>
</evidence>
<evidence type="ECO:0000313" key="3">
    <source>
        <dbReference type="Proteomes" id="UP001300604"/>
    </source>
</evidence>
<proteinExistence type="predicted"/>
<organism evidence="2 3">
    <name type="scientific">Caproicibacterium argilliputei</name>
    <dbReference type="NCBI Taxonomy" id="3030016"/>
    <lineage>
        <taxon>Bacteria</taxon>
        <taxon>Bacillati</taxon>
        <taxon>Bacillota</taxon>
        <taxon>Clostridia</taxon>
        <taxon>Eubacteriales</taxon>
        <taxon>Oscillospiraceae</taxon>
        <taxon>Caproicibacterium</taxon>
    </lineage>
</organism>
<sequence length="44" mass="5208">MQKNTSSQTKDLDSQKLDGTFEEQGEALRKWIEEHSKELEKKQK</sequence>
<reference evidence="3" key="3">
    <citation type="submission" date="2024-06" db="EMBL/GenBank/DDBJ databases">
        <authorList>
            <person name="Zeng C."/>
        </authorList>
    </citation>
    <scope>NUCLEOTIDE SEQUENCE [LARGE SCALE GENOMIC DNA]</scope>
    <source>
        <strain evidence="3">ZCY20-5</strain>
    </source>
</reference>
<dbReference type="RefSeq" id="WP_275846966.1">
    <property type="nucleotide sequence ID" value="NZ_CP135996.1"/>
</dbReference>
<dbReference type="KEGG" id="carl:PXC00_05685"/>
<keyword evidence="3" id="KW-1185">Reference proteome</keyword>
<accession>A0AA97DCI6</accession>
<protein>
    <submittedName>
        <fullName evidence="2">Uncharacterized protein</fullName>
    </submittedName>
</protein>